<comment type="similarity">
    <text evidence="1">Belongs to the polyribonucleotide nucleotidyltransferase family.</text>
</comment>
<dbReference type="GO" id="GO:0003723">
    <property type="term" value="F:RNA binding"/>
    <property type="evidence" value="ECO:0007669"/>
    <property type="project" value="UniProtKB-KW"/>
</dbReference>
<evidence type="ECO:0000259" key="7">
    <source>
        <dbReference type="Pfam" id="PF03725"/>
    </source>
</evidence>
<dbReference type="GO" id="GO:0006402">
    <property type="term" value="P:mRNA catabolic process"/>
    <property type="evidence" value="ECO:0007669"/>
    <property type="project" value="InterPro"/>
</dbReference>
<proteinExistence type="inferred from homology"/>
<protein>
    <recommendedName>
        <fullName evidence="2">polyribonucleotide nucleotidyltransferase</fullName>
        <ecNumber evidence="2">2.7.7.8</ecNumber>
    </recommendedName>
</protein>
<dbReference type="PANTHER" id="PTHR11252">
    <property type="entry name" value="POLYRIBONUCLEOTIDE NUCLEOTIDYLTRANSFERASE"/>
    <property type="match status" value="1"/>
</dbReference>
<evidence type="ECO:0000313" key="9">
    <source>
        <dbReference type="Proteomes" id="UP001195483"/>
    </source>
</evidence>
<dbReference type="Proteomes" id="UP001195483">
    <property type="component" value="Unassembled WGS sequence"/>
</dbReference>
<keyword evidence="3" id="KW-0808">Transferase</keyword>
<evidence type="ECO:0000256" key="4">
    <source>
        <dbReference type="ARBA" id="ARBA00022695"/>
    </source>
</evidence>
<dbReference type="GO" id="GO:0000175">
    <property type="term" value="F:3'-5'-RNA exonuclease activity"/>
    <property type="evidence" value="ECO:0007669"/>
    <property type="project" value="TreeGrafter"/>
</dbReference>
<dbReference type="InterPro" id="IPR015847">
    <property type="entry name" value="ExoRNase_PH_dom2"/>
</dbReference>
<dbReference type="InterPro" id="IPR036345">
    <property type="entry name" value="ExoRNase_PH_dom2_sf"/>
</dbReference>
<dbReference type="FunFam" id="3.30.230.70:FF:000001">
    <property type="entry name" value="Polyribonucleotide nucleotidyltransferase"/>
    <property type="match status" value="1"/>
</dbReference>
<keyword evidence="5" id="KW-0694">RNA-binding</keyword>
<dbReference type="GO" id="GO:0005829">
    <property type="term" value="C:cytosol"/>
    <property type="evidence" value="ECO:0007669"/>
    <property type="project" value="TreeGrafter"/>
</dbReference>
<reference evidence="8" key="2">
    <citation type="journal article" date="2021" name="Genome Biol. Evol.">
        <title>Developing a high-quality reference genome for a parasitic bivalve with doubly uniparental inheritance (Bivalvia: Unionida).</title>
        <authorList>
            <person name="Smith C.H."/>
        </authorList>
    </citation>
    <scope>NUCLEOTIDE SEQUENCE</scope>
    <source>
        <strain evidence="8">CHS0354</strain>
        <tissue evidence="8">Mantle</tissue>
    </source>
</reference>
<dbReference type="InterPro" id="IPR027408">
    <property type="entry name" value="PNPase/RNase_PH_dom_sf"/>
</dbReference>
<dbReference type="SUPFAM" id="SSF55666">
    <property type="entry name" value="Ribonuclease PH domain 2-like"/>
    <property type="match status" value="1"/>
</dbReference>
<dbReference type="AlphaFoldDB" id="A0AAE0WD00"/>
<dbReference type="EMBL" id="JAEAOA010000469">
    <property type="protein sequence ID" value="KAK3608820.1"/>
    <property type="molecule type" value="Genomic_DNA"/>
</dbReference>
<sequence length="276" mass="30828">MKRVERTINNKKVILETGRIARQANGAVLVTYGETVVLVTVCASKDNIPDAPFFPLSCVYQMKYYAAGKIPGGFIMKFLTSRLIDRSVRPLFPDGYMAETILMATVMSYDEECPPEFASLLGASAALHISDIPFVKPIAGASVGYIDGKIVINPTTAQLENSDLNLFMSVAKDGVLMPMRVSEDVILDALKQGHEILMPFVEMQEELRELTGQEKRVIEVKKTDESITEEVIRFIEPKLKKALSETEKIPRYKALDTVKQEMLENSLIARILRLPN</sequence>
<accession>A0AAE0WD00</accession>
<reference evidence="8" key="1">
    <citation type="journal article" date="2021" name="Genome Biol. Evol.">
        <title>A High-Quality Reference Genome for a Parasitic Bivalve with Doubly Uniparental Inheritance (Bivalvia: Unionida).</title>
        <authorList>
            <person name="Smith C.H."/>
        </authorList>
    </citation>
    <scope>NUCLEOTIDE SEQUENCE</scope>
    <source>
        <strain evidence="8">CHS0354</strain>
    </source>
</reference>
<evidence type="ECO:0000256" key="1">
    <source>
        <dbReference type="ARBA" id="ARBA00007404"/>
    </source>
</evidence>
<dbReference type="InterPro" id="IPR012162">
    <property type="entry name" value="PNPase"/>
</dbReference>
<organism evidence="8 9">
    <name type="scientific">Potamilus streckersoni</name>
    <dbReference type="NCBI Taxonomy" id="2493646"/>
    <lineage>
        <taxon>Eukaryota</taxon>
        <taxon>Metazoa</taxon>
        <taxon>Spiralia</taxon>
        <taxon>Lophotrochozoa</taxon>
        <taxon>Mollusca</taxon>
        <taxon>Bivalvia</taxon>
        <taxon>Autobranchia</taxon>
        <taxon>Heteroconchia</taxon>
        <taxon>Palaeoheterodonta</taxon>
        <taxon>Unionida</taxon>
        <taxon>Unionoidea</taxon>
        <taxon>Unionidae</taxon>
        <taxon>Ambleminae</taxon>
        <taxon>Lampsilini</taxon>
        <taxon>Potamilus</taxon>
    </lineage>
</organism>
<comment type="caution">
    <text evidence="8">The sequence shown here is derived from an EMBL/GenBank/DDBJ whole genome shotgun (WGS) entry which is preliminary data.</text>
</comment>
<dbReference type="Pfam" id="PF01138">
    <property type="entry name" value="RNase_PH"/>
    <property type="match status" value="1"/>
</dbReference>
<keyword evidence="9" id="KW-1185">Reference proteome</keyword>
<gene>
    <name evidence="8" type="ORF">CHS0354_006861</name>
</gene>
<dbReference type="PANTHER" id="PTHR11252:SF0">
    <property type="entry name" value="POLYRIBONUCLEOTIDE NUCLEOTIDYLTRANSFERASE 1, MITOCHONDRIAL"/>
    <property type="match status" value="1"/>
</dbReference>
<evidence type="ECO:0000259" key="6">
    <source>
        <dbReference type="Pfam" id="PF01138"/>
    </source>
</evidence>
<evidence type="ECO:0000256" key="2">
    <source>
        <dbReference type="ARBA" id="ARBA00012416"/>
    </source>
</evidence>
<name>A0AAE0WD00_9BIVA</name>
<dbReference type="Gene3D" id="3.30.230.70">
    <property type="entry name" value="GHMP Kinase, N-terminal domain"/>
    <property type="match status" value="1"/>
</dbReference>
<dbReference type="Pfam" id="PF03725">
    <property type="entry name" value="RNase_PH_C"/>
    <property type="match status" value="1"/>
</dbReference>
<evidence type="ECO:0000313" key="8">
    <source>
        <dbReference type="EMBL" id="KAK3608820.1"/>
    </source>
</evidence>
<dbReference type="EC" id="2.7.7.8" evidence="2"/>
<dbReference type="InterPro" id="IPR001247">
    <property type="entry name" value="ExoRNase_PH_dom1"/>
</dbReference>
<feature type="domain" description="Exoribonuclease phosphorolytic" evidence="7">
    <location>
        <begin position="137"/>
        <end position="195"/>
    </location>
</feature>
<feature type="domain" description="Exoribonuclease phosphorolytic" evidence="6">
    <location>
        <begin position="11"/>
        <end position="133"/>
    </location>
</feature>
<reference evidence="8" key="3">
    <citation type="submission" date="2023-05" db="EMBL/GenBank/DDBJ databases">
        <authorList>
            <person name="Smith C.H."/>
        </authorList>
    </citation>
    <scope>NUCLEOTIDE SEQUENCE</scope>
    <source>
        <strain evidence="8">CHS0354</strain>
        <tissue evidence="8">Mantle</tissue>
    </source>
</reference>
<evidence type="ECO:0000256" key="3">
    <source>
        <dbReference type="ARBA" id="ARBA00022679"/>
    </source>
</evidence>
<keyword evidence="4" id="KW-0548">Nucleotidyltransferase</keyword>
<dbReference type="SUPFAM" id="SSF54211">
    <property type="entry name" value="Ribosomal protein S5 domain 2-like"/>
    <property type="match status" value="1"/>
</dbReference>
<dbReference type="GO" id="GO:0004654">
    <property type="term" value="F:polyribonucleotide nucleotidyltransferase activity"/>
    <property type="evidence" value="ECO:0007669"/>
    <property type="project" value="UniProtKB-EC"/>
</dbReference>
<dbReference type="InterPro" id="IPR020568">
    <property type="entry name" value="Ribosomal_Su5_D2-typ_SF"/>
</dbReference>
<evidence type="ECO:0000256" key="5">
    <source>
        <dbReference type="ARBA" id="ARBA00022884"/>
    </source>
</evidence>